<sequence length="241" mass="28121">MCKKTCSYSSLGANKLATHLCSPYFFLEVLSSFSKISQNEMSLYSHYNTRLKFISHLHAESLSQQFRSYNYVFYTSGKKRKLGSVNLALTDSFSKHREFIVNESLYLILKFIFEPKFESWKQMDSSSHILTSCGYSIQEIIPNFCSHIYRRSTNYLGINGELPFIDPAICLLLLRRYIKDHKFLTLINNFLISSCSNIRINQVPFLDSSKKIVCCIYCTIFIILNLINFLFRFLVVMILNF</sequence>
<keyword evidence="2" id="KW-0934">Plastid</keyword>
<name>A0A223FM93_9EUGL</name>
<accession>A0A223FM93</accession>
<protein>
    <submittedName>
        <fullName evidence="2">Uncharacterized protein</fullName>
    </submittedName>
</protein>
<reference evidence="2" key="1">
    <citation type="journal article" date="2017" name="PeerJ">
        <title>Chloroplast genome expansion by intron multiplication in the basal psychrophilic euglenoid Eutreptiella pomquetensis.</title>
        <authorList>
            <person name="Dabbagh N."/>
            <person name="Bennett M.S."/>
            <person name="Triemer R.E."/>
            <person name="Preisfeld A."/>
        </authorList>
    </citation>
    <scope>NUCLEOTIDE SEQUENCE</scope>
    <source>
        <strain evidence="2">CCMP1491</strain>
    </source>
</reference>
<keyword evidence="1" id="KW-0472">Membrane</keyword>
<proteinExistence type="predicted"/>
<dbReference type="EMBL" id="KY706202">
    <property type="protein sequence ID" value="AST09086.1"/>
    <property type="molecule type" value="Genomic_DNA"/>
</dbReference>
<keyword evidence="1" id="KW-0812">Transmembrane</keyword>
<organism evidence="2">
    <name type="scientific">Eutreptiella pomquetensis</name>
    <dbReference type="NCBI Taxonomy" id="215699"/>
    <lineage>
        <taxon>Eukaryota</taxon>
        <taxon>Discoba</taxon>
        <taxon>Euglenozoa</taxon>
        <taxon>Euglenida</taxon>
        <taxon>Spirocuta</taxon>
        <taxon>Euglenophyceae</taxon>
        <taxon>Eutreptiales</taxon>
        <taxon>Eutreptiaceae</taxon>
        <taxon>Eutreptiella</taxon>
    </lineage>
</organism>
<keyword evidence="1" id="KW-1133">Transmembrane helix</keyword>
<feature type="transmembrane region" description="Helical" evidence="1">
    <location>
        <begin position="212"/>
        <end position="239"/>
    </location>
</feature>
<evidence type="ECO:0000256" key="1">
    <source>
        <dbReference type="SAM" id="Phobius"/>
    </source>
</evidence>
<dbReference type="AlphaFoldDB" id="A0A223FM93"/>
<geneLocation type="plastid" evidence="2"/>
<evidence type="ECO:0000313" key="2">
    <source>
        <dbReference type="EMBL" id="AST09086.1"/>
    </source>
</evidence>